<reference evidence="4" key="2">
    <citation type="submission" date="2009-11" db="EMBL/GenBank/DDBJ databases">
        <title>The Genome Sequence of Allomyces macrogynus strain ATCC 38327.</title>
        <authorList>
            <consortium name="The Broad Institute Genome Sequencing Platform"/>
            <person name="Russ C."/>
            <person name="Cuomo C."/>
            <person name="Shea T."/>
            <person name="Young S.K."/>
            <person name="Zeng Q."/>
            <person name="Koehrsen M."/>
            <person name="Haas B."/>
            <person name="Borodovsky M."/>
            <person name="Guigo R."/>
            <person name="Alvarado L."/>
            <person name="Berlin A."/>
            <person name="Borenstein D."/>
            <person name="Chen Z."/>
            <person name="Engels R."/>
            <person name="Freedman E."/>
            <person name="Gellesch M."/>
            <person name="Goldberg J."/>
            <person name="Griggs A."/>
            <person name="Gujja S."/>
            <person name="Heiman D."/>
            <person name="Hepburn T."/>
            <person name="Howarth C."/>
            <person name="Jen D."/>
            <person name="Larson L."/>
            <person name="Lewis B."/>
            <person name="Mehta T."/>
            <person name="Park D."/>
            <person name="Pearson M."/>
            <person name="Roberts A."/>
            <person name="Saif S."/>
            <person name="Shenoy N."/>
            <person name="Sisk P."/>
            <person name="Stolte C."/>
            <person name="Sykes S."/>
            <person name="Walk T."/>
            <person name="White J."/>
            <person name="Yandava C."/>
            <person name="Burger G."/>
            <person name="Gray M.W."/>
            <person name="Holland P.W.H."/>
            <person name="King N."/>
            <person name="Lang F.B.F."/>
            <person name="Roger A.J."/>
            <person name="Ruiz-Trillo I."/>
            <person name="Lander E."/>
            <person name="Nusbaum C."/>
        </authorList>
    </citation>
    <scope>NUCLEOTIDE SEQUENCE [LARGE SCALE GENOMIC DNA]</scope>
    <source>
        <strain evidence="4">ATCC 38327</strain>
    </source>
</reference>
<keyword evidence="1" id="KW-0175">Coiled coil</keyword>
<dbReference type="VEuPathDB" id="FungiDB:AMAG_18179"/>
<gene>
    <name evidence="3" type="ORF">AMAG_18179</name>
</gene>
<organism evidence="3 4">
    <name type="scientific">Allomyces macrogynus (strain ATCC 38327)</name>
    <name type="common">Allomyces javanicus var. macrogynus</name>
    <dbReference type="NCBI Taxonomy" id="578462"/>
    <lineage>
        <taxon>Eukaryota</taxon>
        <taxon>Fungi</taxon>
        <taxon>Fungi incertae sedis</taxon>
        <taxon>Blastocladiomycota</taxon>
        <taxon>Blastocladiomycetes</taxon>
        <taxon>Blastocladiales</taxon>
        <taxon>Blastocladiaceae</taxon>
        <taxon>Allomyces</taxon>
    </lineage>
</organism>
<evidence type="ECO:0000256" key="2">
    <source>
        <dbReference type="SAM" id="MobiDB-lite"/>
    </source>
</evidence>
<protein>
    <submittedName>
        <fullName evidence="3">Uncharacterized protein</fullName>
    </submittedName>
</protein>
<accession>A0A0L0SAL0</accession>
<evidence type="ECO:0000313" key="4">
    <source>
        <dbReference type="Proteomes" id="UP000054350"/>
    </source>
</evidence>
<keyword evidence="4" id="KW-1185">Reference proteome</keyword>
<dbReference type="Proteomes" id="UP000054350">
    <property type="component" value="Unassembled WGS sequence"/>
</dbReference>
<evidence type="ECO:0000313" key="3">
    <source>
        <dbReference type="EMBL" id="KNE59440.1"/>
    </source>
</evidence>
<feature type="region of interest" description="Disordered" evidence="2">
    <location>
        <begin position="215"/>
        <end position="237"/>
    </location>
</feature>
<evidence type="ECO:0000256" key="1">
    <source>
        <dbReference type="SAM" id="Coils"/>
    </source>
</evidence>
<feature type="compositionally biased region" description="Polar residues" evidence="2">
    <location>
        <begin position="50"/>
        <end position="62"/>
    </location>
</feature>
<dbReference type="OrthoDB" id="10366900at2759"/>
<proteinExistence type="predicted"/>
<dbReference type="AlphaFoldDB" id="A0A0L0SAL0"/>
<dbReference type="PANTHER" id="PTHR33488:SF2">
    <property type="entry name" value="EARLY ENDOSOME ANTIGEN 1-LIKE"/>
    <property type="match status" value="1"/>
</dbReference>
<dbReference type="EMBL" id="GG745334">
    <property type="protein sequence ID" value="KNE59440.1"/>
    <property type="molecule type" value="Genomic_DNA"/>
</dbReference>
<name>A0A0L0SAL0_ALLM3</name>
<feature type="region of interest" description="Disordered" evidence="2">
    <location>
        <begin position="48"/>
        <end position="84"/>
    </location>
</feature>
<reference evidence="3 4" key="1">
    <citation type="submission" date="2009-11" db="EMBL/GenBank/DDBJ databases">
        <title>Annotation of Allomyces macrogynus ATCC 38327.</title>
        <authorList>
            <consortium name="The Broad Institute Genome Sequencing Platform"/>
            <person name="Russ C."/>
            <person name="Cuomo C."/>
            <person name="Burger G."/>
            <person name="Gray M.W."/>
            <person name="Holland P.W.H."/>
            <person name="King N."/>
            <person name="Lang F.B.F."/>
            <person name="Roger A.J."/>
            <person name="Ruiz-Trillo I."/>
            <person name="Young S.K."/>
            <person name="Zeng Q."/>
            <person name="Gargeya S."/>
            <person name="Fitzgerald M."/>
            <person name="Haas B."/>
            <person name="Abouelleil A."/>
            <person name="Alvarado L."/>
            <person name="Arachchi H.M."/>
            <person name="Berlin A."/>
            <person name="Chapman S.B."/>
            <person name="Gearin G."/>
            <person name="Goldberg J."/>
            <person name="Griggs A."/>
            <person name="Gujja S."/>
            <person name="Hansen M."/>
            <person name="Heiman D."/>
            <person name="Howarth C."/>
            <person name="Larimer J."/>
            <person name="Lui A."/>
            <person name="MacDonald P.J.P."/>
            <person name="McCowen C."/>
            <person name="Montmayeur A."/>
            <person name="Murphy C."/>
            <person name="Neiman D."/>
            <person name="Pearson M."/>
            <person name="Priest M."/>
            <person name="Roberts A."/>
            <person name="Saif S."/>
            <person name="Shea T."/>
            <person name="Sisk P."/>
            <person name="Stolte C."/>
            <person name="Sykes S."/>
            <person name="Wortman J."/>
            <person name="Nusbaum C."/>
            <person name="Birren B."/>
        </authorList>
    </citation>
    <scope>NUCLEOTIDE SEQUENCE [LARGE SCALE GENOMIC DNA]</scope>
    <source>
        <strain evidence="3 4">ATCC 38327</strain>
    </source>
</reference>
<feature type="compositionally biased region" description="Basic and acidic residues" evidence="2">
    <location>
        <begin position="215"/>
        <end position="224"/>
    </location>
</feature>
<sequence>MGEFAEDAQEYYLRAEGGEPTGWNSLAKAVVGVGVKVSTHVLAEADKQAFSFSRSTSGQTADPNKKEEEGQDDEGSCGADDDQGKGAILPTNVVDDVSAAIELLQGLKLSCVDEAVAEVDGSAQSASNGGAHDQSLVDNTISKVNAPLKRARTQLQAYKDVGAAQAEKKIIDKALELAQRAQEMNRELNQHPDKLKAFCDDVTQLGEEQSRVVESVAKRKEEAKKSRKKSSGQGVSKSAEGILSMAIDKEYEAWESQVRRSREDHKTLRADYEKQLKELEEMHAQNAVLLKSIVQGNSKVTDLSEFVKQEGVQALGRLQAHWTSLSLYFQDLADVVGACNTKFETLAKQAGFMAKKRLTSGDPLPVAYQKILYGYCVRADALSRVVGAVSAMYVDVSQHDLQPLLLRLGKVNELYLKQDIKNFERQLEYEAQKAQDTIVKKLAESKQQYMKNALESKDENALIYKGHY</sequence>
<feature type="compositionally biased region" description="Acidic residues" evidence="2">
    <location>
        <begin position="69"/>
        <end position="81"/>
    </location>
</feature>
<feature type="coiled-coil region" evidence="1">
    <location>
        <begin position="251"/>
        <end position="285"/>
    </location>
</feature>
<dbReference type="PANTHER" id="PTHR33488">
    <property type="entry name" value="ZGC:162509"/>
    <property type="match status" value="1"/>
</dbReference>